<proteinExistence type="predicted"/>
<comment type="caution">
    <text evidence="1">The sequence shown here is derived from an EMBL/GenBank/DDBJ whole genome shotgun (WGS) entry which is preliminary data.</text>
</comment>
<evidence type="ECO:0000313" key="1">
    <source>
        <dbReference type="EMBL" id="MBU3158324.1"/>
    </source>
</evidence>
<sequence>MFVDPAANEYSSLLSFFPSTVVVAYIFESPSIGPKLVASLTFKLVSFELTNTSASR</sequence>
<dbReference type="EMBL" id="JAHLDV010000001">
    <property type="protein sequence ID" value="MBU3158324.1"/>
    <property type="molecule type" value="Genomic_DNA"/>
</dbReference>
<dbReference type="Proteomes" id="UP000776252">
    <property type="component" value="Unassembled WGS sequence"/>
</dbReference>
<protein>
    <submittedName>
        <fullName evidence="1">Uncharacterized protein</fullName>
    </submittedName>
</protein>
<gene>
    <name evidence="1" type="ORF">KPL37_00865</name>
</gene>
<reference evidence="1 2" key="1">
    <citation type="submission" date="2021-06" db="EMBL/GenBank/DDBJ databases">
        <title>Clostridia strains as spoilage organisms.</title>
        <authorList>
            <person name="Wambui J."/>
            <person name="Stephan R."/>
            <person name="Stevens M.J.A."/>
        </authorList>
    </citation>
    <scope>NUCLEOTIDE SEQUENCE [LARGE SCALE GENOMIC DNA]</scope>
    <source>
        <strain evidence="1 2">DSM 14204</strain>
    </source>
</reference>
<accession>A0ABS6BPH9</accession>
<organism evidence="1 2">
    <name type="scientific">Clostridium frigoris</name>
    <dbReference type="NCBI Taxonomy" id="205327"/>
    <lineage>
        <taxon>Bacteria</taxon>
        <taxon>Bacillati</taxon>
        <taxon>Bacillota</taxon>
        <taxon>Clostridia</taxon>
        <taxon>Eubacteriales</taxon>
        <taxon>Clostridiaceae</taxon>
        <taxon>Clostridium</taxon>
    </lineage>
</organism>
<keyword evidence="2" id="KW-1185">Reference proteome</keyword>
<name>A0ABS6BPH9_9CLOT</name>
<evidence type="ECO:0000313" key="2">
    <source>
        <dbReference type="Proteomes" id="UP000776252"/>
    </source>
</evidence>